<keyword evidence="1" id="KW-0732">Signal</keyword>
<evidence type="ECO:0000313" key="2">
    <source>
        <dbReference type="EMBL" id="MEB3030254.1"/>
    </source>
</evidence>
<dbReference type="Proteomes" id="UP001298593">
    <property type="component" value="Unassembled WGS sequence"/>
</dbReference>
<dbReference type="RefSeq" id="WP_224973707.1">
    <property type="nucleotide sequence ID" value="NZ_JAYJJU010000001.1"/>
</dbReference>
<protein>
    <submittedName>
        <fullName evidence="2">Uncharacterized protein</fullName>
    </submittedName>
</protein>
<gene>
    <name evidence="2" type="ORF">KV113_01685</name>
</gene>
<reference evidence="2 3" key="1">
    <citation type="submission" date="2023-12" db="EMBL/GenBank/DDBJ databases">
        <title>Description of new species of Mycobacterium terrae complex isolated from sewage at the Sao Paulo Zoological Park Foundation in Brazil.</title>
        <authorList>
            <person name="Romagnoli C.L."/>
            <person name="Conceicao E.C."/>
            <person name="Machado E."/>
            <person name="Barreto L.B.P.F."/>
            <person name="Sharma A."/>
            <person name="Silva N.M."/>
            <person name="Marques L.E."/>
            <person name="Juliana M.A."/>
            <person name="Lourenco M.C.S."/>
            <person name="Digiampietri L.A."/>
            <person name="Suffys P.N."/>
            <person name="Viana-Niero C."/>
        </authorList>
    </citation>
    <scope>NUCLEOTIDE SEQUENCE [LARGE SCALE GENOMIC DNA]</scope>
    <source>
        <strain evidence="2 3">MYC340</strain>
    </source>
</reference>
<evidence type="ECO:0000256" key="1">
    <source>
        <dbReference type="SAM" id="SignalP"/>
    </source>
</evidence>
<organism evidence="2 3">
    <name type="scientific">[Mycobacterium] nativiensis</name>
    <dbReference type="NCBI Taxonomy" id="2855503"/>
    <lineage>
        <taxon>Bacteria</taxon>
        <taxon>Bacillati</taxon>
        <taxon>Actinomycetota</taxon>
        <taxon>Actinomycetes</taxon>
        <taxon>Mycobacteriales</taxon>
        <taxon>Mycobacteriaceae</taxon>
        <taxon>Mycolicibacter</taxon>
    </lineage>
</organism>
<keyword evidence="3" id="KW-1185">Reference proteome</keyword>
<name>A0ABU5XQJ2_9MYCO</name>
<proteinExistence type="predicted"/>
<feature type="chain" id="PRO_5045847154" evidence="1">
    <location>
        <begin position="23"/>
        <end position="582"/>
    </location>
</feature>
<feature type="signal peptide" evidence="1">
    <location>
        <begin position="1"/>
        <end position="22"/>
    </location>
</feature>
<dbReference type="EMBL" id="JAYJJU010000001">
    <property type="protein sequence ID" value="MEB3030254.1"/>
    <property type="molecule type" value="Genomic_DNA"/>
</dbReference>
<evidence type="ECO:0000313" key="3">
    <source>
        <dbReference type="Proteomes" id="UP001298593"/>
    </source>
</evidence>
<sequence>MTNRRVQAAAVAAAAGGGLLTAAFLQVAVAAADSGTDAFTIGGLTFDDPVALPGLLGGEPTPGWESLSPLFSNTPVLSLGSDLALGLLNFGTQQLTVTDGSGTTLGTVDAHTAIQDLLGIETAQFTVASNDPASGLTDTQAAELPTEGTVYSVTKIGNGFYNVYEAVPNAAGTASSSISDTVVTPFGNFNLPTTFDAIAPLNPATPLEALGNTSGATGLSDNAFTIGSTTFDPGSDGITVAAPISLANFAPLMDLEAGALNITGGGPAETQAEQNFEVYNNGTDDGSVQTFLWYSNLLGFHNTEFTVGGATPNSGDAADLPTVGTVYSVTDLGSGYENVYEAAPAASGTGPSTITDTLVTPFGDFNMPTTFDAAAPMDPAAPLGALTAASGNAALSDHAFTIGGTTFDPGTAGFSTDNTYPLFSIAPLLEITGANALGLSFETQSGVEVYDSSGAGLGTVDLGENLSNILGIDTTQFTVSNAAAASGLTAAQTAELPTDGTVYSITDLGSFTNVYEAIPNADGTAASSITDTLITPFGNIDLSSMFSMFDAIAPLNAGDVVSGLDVGGAAAGFDFFDPSTWF</sequence>
<comment type="caution">
    <text evidence="2">The sequence shown here is derived from an EMBL/GenBank/DDBJ whole genome shotgun (WGS) entry which is preliminary data.</text>
</comment>
<accession>A0ABU5XQJ2</accession>